<dbReference type="NCBIfam" id="TIGR04267">
    <property type="entry name" value="mod_HExxH"/>
    <property type="match status" value="1"/>
</dbReference>
<reference evidence="1 2" key="1">
    <citation type="submission" date="2017-06" db="EMBL/GenBank/DDBJ databases">
        <title>Sequencing and comparative analysis of myxobacterial genomes.</title>
        <authorList>
            <person name="Rupp O."/>
            <person name="Goesmann A."/>
            <person name="Sogaard-Andersen L."/>
        </authorList>
    </citation>
    <scope>NUCLEOTIDE SEQUENCE [LARGE SCALE GENOMIC DNA]</scope>
    <source>
        <strain evidence="1 2">DSM 52655</strain>
    </source>
</reference>
<organism evidence="1 2">
    <name type="scientific">Cystobacter fuscus</name>
    <dbReference type="NCBI Taxonomy" id="43"/>
    <lineage>
        <taxon>Bacteria</taxon>
        <taxon>Pseudomonadati</taxon>
        <taxon>Myxococcota</taxon>
        <taxon>Myxococcia</taxon>
        <taxon>Myxococcales</taxon>
        <taxon>Cystobacterineae</taxon>
        <taxon>Archangiaceae</taxon>
        <taxon>Cystobacter</taxon>
    </lineage>
</organism>
<protein>
    <submittedName>
        <fullName evidence="1">HEXXH motif domain-containing protein</fullName>
    </submittedName>
</protein>
<evidence type="ECO:0000313" key="2">
    <source>
        <dbReference type="Proteomes" id="UP000217257"/>
    </source>
</evidence>
<dbReference type="EMBL" id="CP022098">
    <property type="protein sequence ID" value="ATB39198.1"/>
    <property type="molecule type" value="Genomic_DNA"/>
</dbReference>
<sequence length="391" mass="43260">MAAKEPTMLFSKFSNPYQGNFLPLAENLSCRTFRALLDKANGFADELGVPRIPIPRDAITPQRLSVRGWMPEMGAAALGLTRNVTKDNWSWISGQFQLAAFLNGLVPSLEVDIVASHPLAVAGHFVHGDRFIVTGDHTVLTIRNGAGDTVLRLNKLDTGGISAVWVENEQAALRVGSSGSAVLTNDEWLRYWHPEARRGIRSAEPGSKGRFEATMALLEERLPEYFVWIAGLLREVAPLEECTRGTHSQSFSSWPGHVHVPVTSPLTTIVMLIHECSHQYFHLLQWNTRVEKVNAPKAYSVLMKTERPLDKILLGFHAFGNILLALQALDSVKGVFEPAEMARHQAENRAFVVGMDRELQVLHDEHLEGAGKDIYLPLRAKLVAADVLPSA</sequence>
<dbReference type="RefSeq" id="WP_095987261.1">
    <property type="nucleotide sequence ID" value="NZ_CP022098.1"/>
</dbReference>
<gene>
    <name evidence="1" type="ORF">CYFUS_004639</name>
</gene>
<dbReference type="AlphaFoldDB" id="A0A250J6Q3"/>
<evidence type="ECO:0000313" key="1">
    <source>
        <dbReference type="EMBL" id="ATB39198.1"/>
    </source>
</evidence>
<dbReference type="Proteomes" id="UP000217257">
    <property type="component" value="Chromosome"/>
</dbReference>
<name>A0A250J6Q3_9BACT</name>
<dbReference type="InterPro" id="IPR026337">
    <property type="entry name" value="AKG_HExxH"/>
</dbReference>
<dbReference type="KEGG" id="cfus:CYFUS_004639"/>
<proteinExistence type="predicted"/>
<accession>A0A250J6Q3</accession>